<dbReference type="Pfam" id="PF08357">
    <property type="entry name" value="SEFIR"/>
    <property type="match status" value="1"/>
</dbReference>
<evidence type="ECO:0000313" key="3">
    <source>
        <dbReference type="Proteomes" id="UP000217065"/>
    </source>
</evidence>
<accession>A0A264W5B6</accession>
<evidence type="ECO:0000313" key="2">
    <source>
        <dbReference type="EMBL" id="OZS78247.1"/>
    </source>
</evidence>
<dbReference type="AlphaFoldDB" id="A0A264W5B6"/>
<dbReference type="RefSeq" id="WP_094942623.1">
    <property type="nucleotide sequence ID" value="NZ_NOKQ01000199.1"/>
</dbReference>
<protein>
    <recommendedName>
        <fullName evidence="1">SEFIR domain-containing protein</fullName>
    </recommendedName>
</protein>
<feature type="domain" description="SEFIR" evidence="1">
    <location>
        <begin position="6"/>
        <end position="142"/>
    </location>
</feature>
<keyword evidence="3" id="KW-1185">Reference proteome</keyword>
<gene>
    <name evidence="2" type="ORF">CF394_07235</name>
</gene>
<dbReference type="OrthoDB" id="5149141at2"/>
<reference evidence="2 3" key="1">
    <citation type="submission" date="2017-07" db="EMBL/GenBank/DDBJ databases">
        <title>Tetzosporium hominis gen.nov. sp.nov.</title>
        <authorList>
            <person name="Tetz G."/>
            <person name="Tetz V."/>
        </authorList>
    </citation>
    <scope>NUCLEOTIDE SEQUENCE [LARGE SCALE GENOMIC DNA]</scope>
    <source>
        <strain evidence="2 3">VT-49</strain>
    </source>
</reference>
<proteinExistence type="predicted"/>
<organism evidence="2 3">
    <name type="scientific">Tetzosporium hominis</name>
    <dbReference type="NCBI Taxonomy" id="2020506"/>
    <lineage>
        <taxon>Bacteria</taxon>
        <taxon>Bacillati</taxon>
        <taxon>Bacillota</taxon>
        <taxon>Bacilli</taxon>
        <taxon>Bacillales</taxon>
        <taxon>Caryophanaceae</taxon>
        <taxon>Tetzosporium</taxon>
    </lineage>
</organism>
<sequence>MSELTADKIFISYSWTTPEHEEWVLELAKRLVSDGVEVVLDKWDSVEGQNLNAFMEKSVTDPTIQKVLVICDELYTKKANGYQGGVGTETVIISKEVYKDTAQTKFIPIIAEKGTEGQVYMPVYFGTSKYIDLSSDDVYEDSYERLLRNLYGKPEHKKPKLGTAPSYLLKDEKEESLRSHFALRTFQNRSEKKPNNINVYFFDFIEVFLEDFESFAFSPESRDEIAERVYDVYSEMTDLRDSFVKFIEYYIREADEVAAMNIIDFLESIYPRMTKRADNKSTVFEAQFEHMKLFVHEIILYTSALLIKYKKYNQLKEIVSNHYILSDGVSREREGSIALFRTYPQFLEDVQPHANGQKFISYTGQLLKQRANIQKIPFESLLEADFLITLIDLAHPNKKQYSNWFPATIPYLPYRQLDFIKKLKSKNYYESVKEMYGVSTIEEMKALLTDFANKINSSSRMGLTSLYFDSDELEEIAKY</sequence>
<dbReference type="InterPro" id="IPR013568">
    <property type="entry name" value="SEFIR_dom"/>
</dbReference>
<dbReference type="EMBL" id="NOKQ01000199">
    <property type="protein sequence ID" value="OZS78247.1"/>
    <property type="molecule type" value="Genomic_DNA"/>
</dbReference>
<dbReference type="PROSITE" id="PS51534">
    <property type="entry name" value="SEFIR"/>
    <property type="match status" value="1"/>
</dbReference>
<dbReference type="Proteomes" id="UP000217065">
    <property type="component" value="Unassembled WGS sequence"/>
</dbReference>
<dbReference type="Gene3D" id="3.40.50.10140">
    <property type="entry name" value="Toll/interleukin-1 receptor homology (TIR) domain"/>
    <property type="match status" value="1"/>
</dbReference>
<dbReference type="InterPro" id="IPR035897">
    <property type="entry name" value="Toll_tir_struct_dom_sf"/>
</dbReference>
<comment type="caution">
    <text evidence="2">The sequence shown here is derived from an EMBL/GenBank/DDBJ whole genome shotgun (WGS) entry which is preliminary data.</text>
</comment>
<evidence type="ECO:0000259" key="1">
    <source>
        <dbReference type="PROSITE" id="PS51534"/>
    </source>
</evidence>
<name>A0A264W5B6_9BACL</name>